<comment type="caution">
    <text evidence="2">The sequence shown here is derived from an EMBL/GenBank/DDBJ whole genome shotgun (WGS) entry which is preliminary data.</text>
</comment>
<keyword evidence="3" id="KW-1185">Reference proteome</keyword>
<evidence type="ECO:0000259" key="1">
    <source>
        <dbReference type="Pfam" id="PF07969"/>
    </source>
</evidence>
<dbReference type="InterPro" id="IPR013108">
    <property type="entry name" value="Amidohydro_3"/>
</dbReference>
<feature type="domain" description="Amidohydrolase 3" evidence="1">
    <location>
        <begin position="55"/>
        <end position="497"/>
    </location>
</feature>
<dbReference type="Gene3D" id="3.20.20.140">
    <property type="entry name" value="Metal-dependent hydrolases"/>
    <property type="match status" value="1"/>
</dbReference>
<evidence type="ECO:0000313" key="3">
    <source>
        <dbReference type="Proteomes" id="UP000749040"/>
    </source>
</evidence>
<dbReference type="SUPFAM" id="SSF51556">
    <property type="entry name" value="Metallo-dependent hydrolases"/>
    <property type="match status" value="1"/>
</dbReference>
<evidence type="ECO:0000313" key="2">
    <source>
        <dbReference type="EMBL" id="MBM9508944.1"/>
    </source>
</evidence>
<organism evidence="2 3">
    <name type="scientific">Actinacidiphila acididurans</name>
    <dbReference type="NCBI Taxonomy" id="2784346"/>
    <lineage>
        <taxon>Bacteria</taxon>
        <taxon>Bacillati</taxon>
        <taxon>Actinomycetota</taxon>
        <taxon>Actinomycetes</taxon>
        <taxon>Kitasatosporales</taxon>
        <taxon>Streptomycetaceae</taxon>
        <taxon>Actinacidiphila</taxon>
    </lineage>
</organism>
<dbReference type="InterPro" id="IPR032466">
    <property type="entry name" value="Metal_Hydrolase"/>
</dbReference>
<gene>
    <name evidence="2" type="ORF">ITX44_31220</name>
</gene>
<sequence>MKGTDVLLRNVRIGAGEPVQVAVEGGLITAIEPLTTGATGRSHRPGPGLDPSVGEVVECGGRTLLPGLWDAHVHLGQWAAARRRVDLTGTGSAREAAAAMARAADRTPQGEPLIGFGFRDALWPDAMAPDLLEWPDRAPRVVALISNDLHTAWLNREALAALGLAGHPDGVLREEPVLDAAARLGRATPEVRDRWVREAVREAARRGVTGVMEFEYADNLADWTRRAAAWPGGLPLRVAATVYPDALERAIAAGRRTGEPVPGTGGLLTTGPLKLFVDGSLNTRTALCHEPYPATGGHGTLQTEPEELVALMVRAAAHGIRSAVHAIGDRAGTIALDAFDRVPGPGRIEHAQLVDRRDLARYARPGLVLGVQPAHAVDDRDVADRHWKGRTDRAFAYAELLRAGARLEFGSDAPVSPLDPWVGISAAVHRTGADGRPSWHPEQAVPLGQALAASVRTEVAVGAPADLVIADADPAAADGPAALAATPVAGTLVAGRWTHRDGL</sequence>
<protein>
    <submittedName>
        <fullName evidence="2">Amidohydrolase family protein</fullName>
    </submittedName>
</protein>
<dbReference type="Gene3D" id="2.30.40.10">
    <property type="entry name" value="Urease, subunit C, domain 1"/>
    <property type="match status" value="1"/>
</dbReference>
<dbReference type="Proteomes" id="UP000749040">
    <property type="component" value="Unassembled WGS sequence"/>
</dbReference>
<dbReference type="PANTHER" id="PTHR22642:SF2">
    <property type="entry name" value="PROTEIN LONG AFTER FAR-RED 3"/>
    <property type="match status" value="1"/>
</dbReference>
<dbReference type="Pfam" id="PF07969">
    <property type="entry name" value="Amidohydro_3"/>
    <property type="match status" value="1"/>
</dbReference>
<reference evidence="2 3" key="1">
    <citation type="submission" date="2021-01" db="EMBL/GenBank/DDBJ databases">
        <title>Streptomyces acididurans sp. nov., isolated from a peat swamp forest soil.</title>
        <authorList>
            <person name="Chantavorakit T."/>
            <person name="Duangmal K."/>
        </authorList>
    </citation>
    <scope>NUCLEOTIDE SEQUENCE [LARGE SCALE GENOMIC DNA]</scope>
    <source>
        <strain evidence="2 3">KK5PA1</strain>
    </source>
</reference>
<dbReference type="SUPFAM" id="SSF51338">
    <property type="entry name" value="Composite domain of metallo-dependent hydrolases"/>
    <property type="match status" value="1"/>
</dbReference>
<accession>A0ABS2U032</accession>
<dbReference type="InterPro" id="IPR011059">
    <property type="entry name" value="Metal-dep_hydrolase_composite"/>
</dbReference>
<dbReference type="Gene3D" id="3.10.310.70">
    <property type="match status" value="1"/>
</dbReference>
<proteinExistence type="predicted"/>
<name>A0ABS2U032_9ACTN</name>
<dbReference type="EMBL" id="JADKYB010000021">
    <property type="protein sequence ID" value="MBM9508944.1"/>
    <property type="molecule type" value="Genomic_DNA"/>
</dbReference>
<dbReference type="PANTHER" id="PTHR22642">
    <property type="entry name" value="IMIDAZOLONEPROPIONASE"/>
    <property type="match status" value="1"/>
</dbReference>